<keyword evidence="2" id="KW-1185">Reference proteome</keyword>
<dbReference type="Proteomes" id="UP001239462">
    <property type="component" value="Unassembled WGS sequence"/>
</dbReference>
<gene>
    <name evidence="1" type="ORF">QTN89_28950</name>
</gene>
<evidence type="ECO:0000313" key="1">
    <source>
        <dbReference type="EMBL" id="MDM4019516.1"/>
    </source>
</evidence>
<protein>
    <submittedName>
        <fullName evidence="1">IS4 family transposase</fullName>
    </submittedName>
</protein>
<organism evidence="1 2">
    <name type="scientific">Roseiconus lacunae</name>
    <dbReference type="NCBI Taxonomy" id="2605694"/>
    <lineage>
        <taxon>Bacteria</taxon>
        <taxon>Pseudomonadati</taxon>
        <taxon>Planctomycetota</taxon>
        <taxon>Planctomycetia</taxon>
        <taxon>Pirellulales</taxon>
        <taxon>Pirellulaceae</taxon>
        <taxon>Roseiconus</taxon>
    </lineage>
</organism>
<sequence>MTLLDLIEPLREVGRQAAQLSPSDYVLLAHDWCKIDYKSHTSKKDLRQITHEHDIGYEMSTSLLIDAASGASLAPMQMHLKTGNAVHSTAIDRPAMDDHRLDEVTPTMNESGDWGLDRKVVHVIDREADTLGRMRQWDQKGHLFLVRCDDRRVKWNDESVLLSEIEEHFDREILFEACGDALYHGKTVTQEVAETEVVLHRPHSEVIDGEKRQVSGDPIRVRLVVTRLLDENDYVLAQWTLLCNVFDASISGYQIALWYYWRWLIETYFKLLKSHGQELELWQQQSGEAIARRILVASMACVAVMQLQNDRSDEAAETKRILIRLSGRQMKYGVESTPPALLAGMMVLLSVTDILESPDVDIGTLKRLKAKALPFALV</sequence>
<dbReference type="Gene3D" id="3.90.350.10">
    <property type="entry name" value="Transposase Inhibitor Protein From Tn5, Chain A, domain 1"/>
    <property type="match status" value="1"/>
</dbReference>
<comment type="caution">
    <text evidence="1">The sequence shown here is derived from an EMBL/GenBank/DDBJ whole genome shotgun (WGS) entry which is preliminary data.</text>
</comment>
<dbReference type="EMBL" id="JASZZN010000094">
    <property type="protein sequence ID" value="MDM4019516.1"/>
    <property type="molecule type" value="Genomic_DNA"/>
</dbReference>
<name>A0ABT7PTQ2_9BACT</name>
<proteinExistence type="predicted"/>
<reference evidence="1 2" key="1">
    <citation type="submission" date="2023-06" db="EMBL/GenBank/DDBJ databases">
        <title>Roseiconus lacunae JC819 isolated from Gulf of Mannar region, Tamil Nadu.</title>
        <authorList>
            <person name="Pk S."/>
            <person name="Ch S."/>
            <person name="Ch V.R."/>
        </authorList>
    </citation>
    <scope>NUCLEOTIDE SEQUENCE [LARGE SCALE GENOMIC DNA]</scope>
    <source>
        <strain evidence="1 2">JC819</strain>
    </source>
</reference>
<accession>A0ABT7PTQ2</accession>
<evidence type="ECO:0000313" key="2">
    <source>
        <dbReference type="Proteomes" id="UP001239462"/>
    </source>
</evidence>
<dbReference type="InterPro" id="IPR012337">
    <property type="entry name" value="RNaseH-like_sf"/>
</dbReference>
<dbReference type="PANTHER" id="PTHR33258:SF1">
    <property type="entry name" value="TRANSPOSASE INSL FOR INSERTION SEQUENCE ELEMENT IS186A-RELATED"/>
    <property type="match status" value="1"/>
</dbReference>
<dbReference type="PANTHER" id="PTHR33258">
    <property type="entry name" value="TRANSPOSASE INSL FOR INSERTION SEQUENCE ELEMENT IS186A-RELATED"/>
    <property type="match status" value="1"/>
</dbReference>
<dbReference type="SUPFAM" id="SSF53098">
    <property type="entry name" value="Ribonuclease H-like"/>
    <property type="match status" value="1"/>
</dbReference>